<evidence type="ECO:0000313" key="2">
    <source>
        <dbReference type="EMBL" id="CAA9371991.1"/>
    </source>
</evidence>
<feature type="compositionally biased region" description="Polar residues" evidence="1">
    <location>
        <begin position="1"/>
        <end position="11"/>
    </location>
</feature>
<sequence length="127" mass="13312">CGDWWVSTTPGVGSGASWGTPSAGCSAPRTARCATSPTRRCAASPPGTRWPPVSGCPWRWSTSTRCPATSLPRSPPPAPRSSSPASPRAVPGCCSAPTSWSWVGRWRPSSSRCEMPYAGWSCTSRTA</sequence>
<gene>
    <name evidence="2" type="ORF">AVDCRST_MAG06-137</name>
</gene>
<organism evidence="2">
    <name type="scientific">uncultured Nocardioides sp</name>
    <dbReference type="NCBI Taxonomy" id="198441"/>
    <lineage>
        <taxon>Bacteria</taxon>
        <taxon>Bacillati</taxon>
        <taxon>Actinomycetota</taxon>
        <taxon>Actinomycetes</taxon>
        <taxon>Propionibacteriales</taxon>
        <taxon>Nocardioidaceae</taxon>
        <taxon>Nocardioides</taxon>
        <taxon>environmental samples</taxon>
    </lineage>
</organism>
<dbReference type="EMBL" id="CADCUP010000011">
    <property type="protein sequence ID" value="CAA9371991.1"/>
    <property type="molecule type" value="Genomic_DNA"/>
</dbReference>
<feature type="compositionally biased region" description="Low complexity" evidence="1">
    <location>
        <begin position="80"/>
        <end position="89"/>
    </location>
</feature>
<feature type="region of interest" description="Disordered" evidence="1">
    <location>
        <begin position="1"/>
        <end position="23"/>
    </location>
</feature>
<feature type="non-terminal residue" evidence="2">
    <location>
        <position position="1"/>
    </location>
</feature>
<feature type="non-terminal residue" evidence="2">
    <location>
        <position position="127"/>
    </location>
</feature>
<feature type="region of interest" description="Disordered" evidence="1">
    <location>
        <begin position="64"/>
        <end position="93"/>
    </location>
</feature>
<accession>A0A6J4N0W1</accession>
<dbReference type="AlphaFoldDB" id="A0A6J4N0W1"/>
<reference evidence="2" key="1">
    <citation type="submission" date="2020-02" db="EMBL/GenBank/DDBJ databases">
        <authorList>
            <person name="Meier V. D."/>
        </authorList>
    </citation>
    <scope>NUCLEOTIDE SEQUENCE</scope>
    <source>
        <strain evidence="2">AVDCRST_MAG06</strain>
    </source>
</reference>
<evidence type="ECO:0000256" key="1">
    <source>
        <dbReference type="SAM" id="MobiDB-lite"/>
    </source>
</evidence>
<proteinExistence type="predicted"/>
<name>A0A6J4N0W1_9ACTN</name>
<protein>
    <submittedName>
        <fullName evidence="2">Uncharacterized protein</fullName>
    </submittedName>
</protein>